<evidence type="ECO:0000313" key="6">
    <source>
        <dbReference type="RefSeq" id="XP_022101132.1"/>
    </source>
</evidence>
<sequence>MLGRVALAVVVTAVIAWQLGVYNWEDMSALVSQKLNKVLGHSLEPGRHRTSGGKEGIPPSRAKQPLRLLSKEELAQYDGNEGSKGLYLAVFGQVFDVKKGARHYGPGGGYEFFAGRDATRAYVTGEFNEEGLKDDVEGLSPQQMLEVETWVDFYKKEYTPVGKLVGRYYDATGAPTDALKKALLVVEVGKKEKDKEAELNRRYPPCNSSWNQKEGTKIWCSDKSGGVVREWTGVPRRYFIPGSNNWRCVCVHDRDLNNPHMKPFDGCGPRDVACNVDKK</sequence>
<gene>
    <name evidence="5 6 7" type="primary">LOC110984860</name>
</gene>
<dbReference type="Proteomes" id="UP000694845">
    <property type="component" value="Unplaced"/>
</dbReference>
<evidence type="ECO:0000256" key="2">
    <source>
        <dbReference type="SAM" id="MobiDB-lite"/>
    </source>
</evidence>
<organism evidence="4 5">
    <name type="scientific">Acanthaster planci</name>
    <name type="common">Crown-of-thorns starfish</name>
    <dbReference type="NCBI Taxonomy" id="133434"/>
    <lineage>
        <taxon>Eukaryota</taxon>
        <taxon>Metazoa</taxon>
        <taxon>Echinodermata</taxon>
        <taxon>Eleutherozoa</taxon>
        <taxon>Asterozoa</taxon>
        <taxon>Asteroidea</taxon>
        <taxon>Valvatacea</taxon>
        <taxon>Valvatida</taxon>
        <taxon>Acanthasteridae</taxon>
        <taxon>Acanthaster</taxon>
    </lineage>
</organism>
<dbReference type="InterPro" id="IPR036400">
    <property type="entry name" value="Cyt_B5-like_heme/steroid_sf"/>
</dbReference>
<dbReference type="OrthoDB" id="10257697at2759"/>
<dbReference type="SMART" id="SM01117">
    <property type="entry name" value="Cyt-b5"/>
    <property type="match status" value="1"/>
</dbReference>
<dbReference type="AlphaFoldDB" id="A0A8B7ZD63"/>
<evidence type="ECO:0000256" key="1">
    <source>
        <dbReference type="ARBA" id="ARBA00038357"/>
    </source>
</evidence>
<dbReference type="RefSeq" id="XP_022101131.1">
    <property type="nucleotide sequence ID" value="XM_022245439.1"/>
</dbReference>
<dbReference type="GeneID" id="110984860"/>
<reference evidence="5 6" key="1">
    <citation type="submission" date="2025-04" db="UniProtKB">
        <authorList>
            <consortium name="RefSeq"/>
        </authorList>
    </citation>
    <scope>IDENTIFICATION</scope>
</reference>
<protein>
    <submittedName>
        <fullName evidence="5 6">Neuferricin-like</fullName>
    </submittedName>
</protein>
<dbReference type="OMA" id="GHKHYGP"/>
<dbReference type="KEGG" id="aplc:110984860"/>
<dbReference type="SUPFAM" id="SSF55856">
    <property type="entry name" value="Cytochrome b5-like heme/steroid binding domain"/>
    <property type="match status" value="1"/>
</dbReference>
<dbReference type="InterPro" id="IPR001199">
    <property type="entry name" value="Cyt_B5-like_heme/steroid-bd"/>
</dbReference>
<keyword evidence="4" id="KW-1185">Reference proteome</keyword>
<evidence type="ECO:0000313" key="4">
    <source>
        <dbReference type="Proteomes" id="UP000694845"/>
    </source>
</evidence>
<dbReference type="PANTHER" id="PTHR10281:SF4">
    <property type="entry name" value="NEUFERRICIN"/>
    <property type="match status" value="1"/>
</dbReference>
<dbReference type="InterPro" id="IPR050577">
    <property type="entry name" value="MAPR/NEUFC/NENF-like"/>
</dbReference>
<dbReference type="GO" id="GO:0016020">
    <property type="term" value="C:membrane"/>
    <property type="evidence" value="ECO:0007669"/>
    <property type="project" value="TreeGrafter"/>
</dbReference>
<feature type="domain" description="Cytochrome b5 heme-binding" evidence="3">
    <location>
        <begin position="69"/>
        <end position="165"/>
    </location>
</feature>
<evidence type="ECO:0000313" key="7">
    <source>
        <dbReference type="RefSeq" id="XP_022101133.1"/>
    </source>
</evidence>
<dbReference type="PANTHER" id="PTHR10281">
    <property type="entry name" value="MEMBRANE-ASSOCIATED PROGESTERONE RECEPTOR COMPONENT-RELATED"/>
    <property type="match status" value="1"/>
</dbReference>
<dbReference type="RefSeq" id="XP_022101133.1">
    <property type="nucleotide sequence ID" value="XM_022245441.1"/>
</dbReference>
<dbReference type="GO" id="GO:0012505">
    <property type="term" value="C:endomembrane system"/>
    <property type="evidence" value="ECO:0007669"/>
    <property type="project" value="TreeGrafter"/>
</dbReference>
<accession>A0A8B7ZD63</accession>
<dbReference type="RefSeq" id="XP_022101132.1">
    <property type="nucleotide sequence ID" value="XM_022245440.1"/>
</dbReference>
<proteinExistence type="inferred from homology"/>
<evidence type="ECO:0000259" key="3">
    <source>
        <dbReference type="SMART" id="SM01117"/>
    </source>
</evidence>
<comment type="similarity">
    <text evidence="1">Belongs to the cytochrome b5 family. MAPR subfamily.</text>
</comment>
<name>A0A8B7ZD63_ACAPL</name>
<feature type="region of interest" description="Disordered" evidence="2">
    <location>
        <begin position="42"/>
        <end position="61"/>
    </location>
</feature>
<dbReference type="Gene3D" id="3.10.120.10">
    <property type="entry name" value="Cytochrome b5-like heme/steroid binding domain"/>
    <property type="match status" value="1"/>
</dbReference>
<dbReference type="Pfam" id="PF00173">
    <property type="entry name" value="Cyt-b5"/>
    <property type="match status" value="1"/>
</dbReference>
<evidence type="ECO:0000313" key="5">
    <source>
        <dbReference type="RefSeq" id="XP_022101131.1"/>
    </source>
</evidence>